<feature type="region of interest" description="Disordered" evidence="1">
    <location>
        <begin position="119"/>
        <end position="140"/>
    </location>
</feature>
<evidence type="ECO:0000256" key="1">
    <source>
        <dbReference type="SAM" id="MobiDB-lite"/>
    </source>
</evidence>
<reference evidence="2 3" key="1">
    <citation type="submission" date="2015-09" db="EMBL/GenBank/DDBJ databases">
        <title>Host preference determinants of Valsa canker pathogens revealed by comparative genomics.</title>
        <authorList>
            <person name="Yin Z."/>
            <person name="Huang L."/>
        </authorList>
    </citation>
    <scope>NUCLEOTIDE SEQUENCE [LARGE SCALE GENOMIC DNA]</scope>
    <source>
        <strain evidence="2 3">03-1</strain>
    </source>
</reference>
<proteinExistence type="predicted"/>
<dbReference type="Proteomes" id="UP000283895">
    <property type="component" value="Unassembled WGS sequence"/>
</dbReference>
<comment type="caution">
    <text evidence="2">The sequence shown here is derived from an EMBL/GenBank/DDBJ whole genome shotgun (WGS) entry which is preliminary data.</text>
</comment>
<accession>A0A423X9D4</accession>
<organism evidence="2 3">
    <name type="scientific">Cytospora schulzeri</name>
    <dbReference type="NCBI Taxonomy" id="448051"/>
    <lineage>
        <taxon>Eukaryota</taxon>
        <taxon>Fungi</taxon>
        <taxon>Dikarya</taxon>
        <taxon>Ascomycota</taxon>
        <taxon>Pezizomycotina</taxon>
        <taxon>Sordariomycetes</taxon>
        <taxon>Sordariomycetidae</taxon>
        <taxon>Diaporthales</taxon>
        <taxon>Cytosporaceae</taxon>
        <taxon>Cytospora</taxon>
    </lineage>
</organism>
<dbReference type="EMBL" id="LKEA01000001">
    <property type="protein sequence ID" value="ROW12658.1"/>
    <property type="molecule type" value="Genomic_DNA"/>
</dbReference>
<feature type="region of interest" description="Disordered" evidence="1">
    <location>
        <begin position="78"/>
        <end position="102"/>
    </location>
</feature>
<protein>
    <submittedName>
        <fullName evidence="2">Uncharacterized protein</fullName>
    </submittedName>
</protein>
<evidence type="ECO:0000313" key="3">
    <source>
        <dbReference type="Proteomes" id="UP000283895"/>
    </source>
</evidence>
<keyword evidence="3" id="KW-1185">Reference proteome</keyword>
<feature type="compositionally biased region" description="Basic and acidic residues" evidence="1">
    <location>
        <begin position="131"/>
        <end position="140"/>
    </location>
</feature>
<sequence>MACSGLAHAAPKFKGRGRLLWKYPRSSTSRSTSTPLATISRAKIYVDGLHFATPPVEDQLKQKQWLYEKWLRRAERDEGTIQADPEGSGVGEQQGELEAGFKGRLPYLDEERRDMDMSMIPSQIPPVPPGHSKDALYDFG</sequence>
<evidence type="ECO:0000313" key="2">
    <source>
        <dbReference type="EMBL" id="ROW12658.1"/>
    </source>
</evidence>
<gene>
    <name evidence="2" type="ORF">VMCG_00179</name>
</gene>
<dbReference type="AlphaFoldDB" id="A0A423X9D4"/>
<name>A0A423X9D4_9PEZI</name>